<dbReference type="Proteomes" id="UP000285430">
    <property type="component" value="Unassembled WGS sequence"/>
</dbReference>
<evidence type="ECO:0000313" key="3">
    <source>
        <dbReference type="Proteomes" id="UP000285430"/>
    </source>
</evidence>
<evidence type="ECO:0000313" key="2">
    <source>
        <dbReference type="EMBL" id="RHZ09753.1"/>
    </source>
</evidence>
<name>A0A418DJF8_APHAT</name>
<dbReference type="Proteomes" id="UP000285712">
    <property type="component" value="Unassembled WGS sequence"/>
</dbReference>
<gene>
    <name evidence="1" type="ORF">DYB35_005756</name>
    <name evidence="2" type="ORF">DYB37_007112</name>
</gene>
<evidence type="ECO:0000313" key="1">
    <source>
        <dbReference type="EMBL" id="RHY95525.1"/>
    </source>
</evidence>
<dbReference type="EMBL" id="QUTG01002602">
    <property type="protein sequence ID" value="RHY95525.1"/>
    <property type="molecule type" value="Genomic_DNA"/>
</dbReference>
<protein>
    <submittedName>
        <fullName evidence="1">Uncharacterized protein</fullName>
    </submittedName>
</protein>
<organism evidence="1 4">
    <name type="scientific">Aphanomyces astaci</name>
    <name type="common">Crayfish plague agent</name>
    <dbReference type="NCBI Taxonomy" id="112090"/>
    <lineage>
        <taxon>Eukaryota</taxon>
        <taxon>Sar</taxon>
        <taxon>Stramenopiles</taxon>
        <taxon>Oomycota</taxon>
        <taxon>Saprolegniomycetes</taxon>
        <taxon>Saprolegniales</taxon>
        <taxon>Verrucalvaceae</taxon>
        <taxon>Aphanomyces</taxon>
    </lineage>
</organism>
<evidence type="ECO:0000313" key="4">
    <source>
        <dbReference type="Proteomes" id="UP000285712"/>
    </source>
</evidence>
<dbReference type="VEuPathDB" id="FungiDB:H257_02735"/>
<comment type="caution">
    <text evidence="1">The sequence shown here is derived from an EMBL/GenBank/DDBJ whole genome shotgun (WGS) entry which is preliminary data.</text>
</comment>
<dbReference type="AlphaFoldDB" id="A0A418DJF8"/>
<proteinExistence type="predicted"/>
<accession>A0A418DJF8</accession>
<reference evidence="3 4" key="1">
    <citation type="submission" date="2018-08" db="EMBL/GenBank/DDBJ databases">
        <title>Aphanomyces genome sequencing and annotation.</title>
        <authorList>
            <person name="Minardi D."/>
            <person name="Oidtmann B."/>
            <person name="Van Der Giezen M."/>
            <person name="Studholme D.J."/>
        </authorList>
    </citation>
    <scope>NUCLEOTIDE SEQUENCE [LARGE SCALE GENOMIC DNA]</scope>
    <source>
        <strain evidence="2 3">Da</strain>
        <strain evidence="1 4">Sv</strain>
    </source>
</reference>
<dbReference type="EMBL" id="QUTH01005449">
    <property type="protein sequence ID" value="RHZ09753.1"/>
    <property type="molecule type" value="Genomic_DNA"/>
</dbReference>
<sequence length="800" mass="88208">MDAAQALRYLRKRCFGKRYCTSDDGVLPSFYEIDATYNAMFEEWSTDEYVYALPASQVVVSNPAHVFQDVRDLGRLRAEYQQQPPPPRHSSVKDPSGGSCVDDNDYDLKHLSASHLAVVLTHPLDMLHDLVKGYFHLRSLPPLTPTEQSYCNHVEQVLLAYLIQMTLHGGDFLGDVHAFFLELILRQSDDPPTLAFTLLHNLHVAVDGNDAAQVELFFILLDMVDRLVHLSRPIGISTLPLITGTLVGMVRPSSSSRGEYLPDRLVSIPPSTLIALLQDTAGHVAVVEMLVLNLYLRHMLHAEHHQDTYGARKGKEKFGKGLPLCPVDPSSGTPAFGLDSFDTNDPSNTSMLDVLLHHFFTTPSIAVHRLVFMVLVDLAKPNVQLENGLVERLLVSSLERGLASVVASFPTVLLPGHLSAFLGRLGKGVDGGNMAVARVHEYFVQCSTLAHIVHKRRWLDVSVGSNATSGGGGQHLDPVQRAMYLIGSAVPVERFKGQRWLAELLSEPALKKPSTDADELTARTVGVDARQPLRLQARSTFWEAVRSKSRALRLAMVQVLALVAKRRLLLSSLKGATLPAILREVHAVAKEWVHDVVVPLDSGAWAALMELVLTLCCRQLNFVHRRARNRQKGVLDTSEPASVLRAVTCGAVALDRDLLHELSSDCYLAALQALQSTDSRPSSSSGVAGIVAMVVKATYGDGQLFARAGGIVKFRSFLEAPYPALLFCQCFDVMLWGCSHVADLIVSMIRDANKDVYMHALQNLHLQAQDASDERVLDHPYVHCRQLLARLYHTAKIPID</sequence>